<evidence type="ECO:0000313" key="1">
    <source>
        <dbReference type="EMBL" id="CAD7407160.1"/>
    </source>
</evidence>
<sequence length="346" mass="39093">MAQRWALLDACAQRQKSVSSGFRVTHVIAQSTTFTSIAITAQITDIIGGLVFVVKAFRAYIYKQQNKLAEAKSVLSAIKPFNELENSQKVAVHAFIATCKLVCPVDEVQLSVILDTINKIVRMDPTQGLWYFLKAQCLKEIRMKGINTFTKEEIRNLETVEHRNWLCPSKKINIYRSMSFEANYALKRIHQWYDLDMKKPAQQQTVKLLELAVELCSNFYKAEQNKMSDFVPGSDSDTTSDGSNPDLATSWRVFSQTQALTSKFPDKTNPDTIVELKPDNHNFVLSPNLRAVDFMPNKRKREEKKEENGAPKLLLLTSTSGSLVQALPPSIHLIVTCLPRSLHLAT</sequence>
<name>A0A7R9H461_TIMPO</name>
<reference evidence="1" key="1">
    <citation type="submission" date="2020-11" db="EMBL/GenBank/DDBJ databases">
        <authorList>
            <person name="Tran Van P."/>
        </authorList>
    </citation>
    <scope>NUCLEOTIDE SEQUENCE</scope>
</reference>
<accession>A0A7R9H461</accession>
<protein>
    <submittedName>
        <fullName evidence="1">Uncharacterized protein</fullName>
    </submittedName>
</protein>
<organism evidence="1">
    <name type="scientific">Timema poppense</name>
    <name type="common">Walking stick</name>
    <dbReference type="NCBI Taxonomy" id="170557"/>
    <lineage>
        <taxon>Eukaryota</taxon>
        <taxon>Metazoa</taxon>
        <taxon>Ecdysozoa</taxon>
        <taxon>Arthropoda</taxon>
        <taxon>Hexapoda</taxon>
        <taxon>Insecta</taxon>
        <taxon>Pterygota</taxon>
        <taxon>Neoptera</taxon>
        <taxon>Polyneoptera</taxon>
        <taxon>Phasmatodea</taxon>
        <taxon>Timematodea</taxon>
        <taxon>Timematoidea</taxon>
        <taxon>Timematidae</taxon>
        <taxon>Timema</taxon>
    </lineage>
</organism>
<dbReference type="EMBL" id="OD003149">
    <property type="protein sequence ID" value="CAD7407160.1"/>
    <property type="molecule type" value="Genomic_DNA"/>
</dbReference>
<dbReference type="AlphaFoldDB" id="A0A7R9H461"/>
<proteinExistence type="predicted"/>
<gene>
    <name evidence="1" type="ORF">TPSB3V08_LOCUS5744</name>
</gene>